<sequence>MDLNSQKSVSTKNNILMNMHELIKKFSEENDPCSKTRELHSFVKSLSLHVEGKEDGETTEFFKFISKVPELFEELICNCDADCINDAKNKIEKQEKNKLQSLILCLEIIQMCLKCIKTEEQRLLLLQTSLTILYKSYSHCKECETIYGELLEEFKEQLASFFNTLQDVQSVMLLEFNELLKKKLHSDQFQLIISISADLYKLCDLVFNLDPAIAIALYKTLIELFENYKEIGQLDLQIDPILSALITETLNVINEFKLFLKRKEQFHVSENRIFLFKLNLIRKIVSLFPSCISANLQCITCLALDLYTLLISCYHTAQENGPAPLQNILTNTIIPMLSLFSTETAFLSFVLLHLKEISSDQQMAHLLLKLVVISIMHQKQDQIGMPERTEVFQNIFLLLQKNNPTDDMMLVSIKIPFSLFNQGKNLLVFHHSPEVESVPLYQHAYIHLAEYCKKISDSDFEKLESFVIDILNSTSTSNLVFLLISDVWMHCLRLSSIENLLVRCMGFSQRCLKMPVSSSTKLLLKRMIKFLPPNYKEKLFKQDLQLEPFLYAEHKVLCRYGAPQCNNDSQDKETDIKSKISFLFNELKESDFYNNQKLIAKACSILELCAISVNALDIQEFLRFSKVRSSLAMLYNETLRSKNYIVRMEALSLFYIMAQFTDIRITQETIAKFPDLFPSIKEYVSEVPQTGFLSEKDKFEYFEKQLHFAKNKTKSTFTLSNESKSILSLLQST</sequence>
<evidence type="ECO:0000313" key="2">
    <source>
        <dbReference type="Proteomes" id="UP000887013"/>
    </source>
</evidence>
<dbReference type="EMBL" id="BMAW01097174">
    <property type="protein sequence ID" value="GFS78273.1"/>
    <property type="molecule type" value="Genomic_DNA"/>
</dbReference>
<comment type="caution">
    <text evidence="1">The sequence shown here is derived from an EMBL/GenBank/DDBJ whole genome shotgun (WGS) entry which is preliminary data.</text>
</comment>
<dbReference type="Proteomes" id="UP000887013">
    <property type="component" value="Unassembled WGS sequence"/>
</dbReference>
<keyword evidence="2" id="KW-1185">Reference proteome</keyword>
<gene>
    <name evidence="1" type="primary">NCL1_48669</name>
    <name evidence="1" type="ORF">NPIL_299441</name>
</gene>
<reference evidence="1" key="1">
    <citation type="submission" date="2020-08" db="EMBL/GenBank/DDBJ databases">
        <title>Multicomponent nature underlies the extraordinary mechanical properties of spider dragline silk.</title>
        <authorList>
            <person name="Kono N."/>
            <person name="Nakamura H."/>
            <person name="Mori M."/>
            <person name="Yoshida Y."/>
            <person name="Ohtoshi R."/>
            <person name="Malay A.D."/>
            <person name="Moran D.A.P."/>
            <person name="Tomita M."/>
            <person name="Numata K."/>
            <person name="Arakawa K."/>
        </authorList>
    </citation>
    <scope>NUCLEOTIDE SEQUENCE</scope>
</reference>
<organism evidence="1 2">
    <name type="scientific">Nephila pilipes</name>
    <name type="common">Giant wood spider</name>
    <name type="synonym">Nephila maculata</name>
    <dbReference type="NCBI Taxonomy" id="299642"/>
    <lineage>
        <taxon>Eukaryota</taxon>
        <taxon>Metazoa</taxon>
        <taxon>Ecdysozoa</taxon>
        <taxon>Arthropoda</taxon>
        <taxon>Chelicerata</taxon>
        <taxon>Arachnida</taxon>
        <taxon>Araneae</taxon>
        <taxon>Araneomorphae</taxon>
        <taxon>Entelegynae</taxon>
        <taxon>Araneoidea</taxon>
        <taxon>Nephilidae</taxon>
        <taxon>Nephila</taxon>
    </lineage>
</organism>
<dbReference type="AlphaFoldDB" id="A0A8X6MUA1"/>
<proteinExistence type="predicted"/>
<accession>A0A8X6MUA1</accession>
<dbReference type="PANTHER" id="PTHR16071:SF2">
    <property type="entry name" value="FIGNL1-INTERACTING REGULATOR OF RECOMBINATION AND MITOSIS"/>
    <property type="match status" value="1"/>
</dbReference>
<dbReference type="PANTHER" id="PTHR16071">
    <property type="entry name" value="CHROMOSOME 1 OPEN READING FRAME 112"/>
    <property type="match status" value="1"/>
</dbReference>
<protein>
    <submittedName>
        <fullName evidence="1">Uncharacterized protein</fullName>
    </submittedName>
</protein>
<dbReference type="OrthoDB" id="6437771at2759"/>
<dbReference type="InterPro" id="IPR027902">
    <property type="entry name" value="DUF4487"/>
</dbReference>
<name>A0A8X6MUA1_NEPPI</name>
<evidence type="ECO:0000313" key="1">
    <source>
        <dbReference type="EMBL" id="GFS78273.1"/>
    </source>
</evidence>